<dbReference type="GO" id="GO:0003677">
    <property type="term" value="F:DNA binding"/>
    <property type="evidence" value="ECO:0007669"/>
    <property type="project" value="UniProtKB-KW"/>
</dbReference>
<dbReference type="PROSITE" id="PS00552">
    <property type="entry name" value="HTH_MERR_1"/>
    <property type="match status" value="1"/>
</dbReference>
<feature type="coiled-coil region" evidence="2">
    <location>
        <begin position="82"/>
        <end position="109"/>
    </location>
</feature>
<gene>
    <name evidence="4" type="ORF">AMQ84_31195</name>
</gene>
<dbReference type="GO" id="GO:0003700">
    <property type="term" value="F:DNA-binding transcription factor activity"/>
    <property type="evidence" value="ECO:0007669"/>
    <property type="project" value="InterPro"/>
</dbReference>
<keyword evidence="2" id="KW-0175">Coiled coil</keyword>
<reference evidence="4 5" key="1">
    <citation type="submission" date="2015-08" db="EMBL/GenBank/DDBJ databases">
        <title>Genomes of Paenibacillus riograndensis.</title>
        <authorList>
            <person name="Sant'Anna F.H."/>
            <person name="Souza R."/>
            <person name="Ambrosini A."/>
            <person name="Bach E."/>
            <person name="Fernandes G."/>
            <person name="Balsanelli E."/>
            <person name="Baura V.A."/>
            <person name="Pedrosa F.O."/>
            <person name="Souza E.M."/>
            <person name="Passaglia L."/>
        </authorList>
    </citation>
    <scope>NUCLEOTIDE SEQUENCE [LARGE SCALE GENOMIC DNA]</scope>
    <source>
        <strain evidence="4 5">CAS34</strain>
    </source>
</reference>
<evidence type="ECO:0000256" key="2">
    <source>
        <dbReference type="SAM" id="Coils"/>
    </source>
</evidence>
<sequence>MFTIGQVAAKVGLNIGAIRFYERKGLLDPVARNEQNNRLYTDDEINWLIFLRCLRETGMSVEEIKKYYDMVKAGTSTLPERIKLIQDQKQALLDDIDKKKAQLVHLEHKLERYYRGENY</sequence>
<name>A0A132TE25_9BACL</name>
<keyword evidence="1" id="KW-0238">DNA-binding</keyword>
<evidence type="ECO:0000313" key="5">
    <source>
        <dbReference type="Proteomes" id="UP000070475"/>
    </source>
</evidence>
<dbReference type="PATRIC" id="fig|483937.3.peg.184"/>
<dbReference type="OrthoDB" id="9811174at2"/>
<evidence type="ECO:0000256" key="1">
    <source>
        <dbReference type="ARBA" id="ARBA00023125"/>
    </source>
</evidence>
<dbReference type="PANTHER" id="PTHR30204">
    <property type="entry name" value="REDOX-CYCLING DRUG-SENSING TRANSCRIPTIONAL ACTIVATOR SOXR"/>
    <property type="match status" value="1"/>
</dbReference>
<dbReference type="InterPro" id="IPR009061">
    <property type="entry name" value="DNA-bd_dom_put_sf"/>
</dbReference>
<proteinExistence type="predicted"/>
<dbReference type="Proteomes" id="UP000070475">
    <property type="component" value="Unassembled WGS sequence"/>
</dbReference>
<evidence type="ECO:0000313" key="4">
    <source>
        <dbReference type="EMBL" id="KWX69587.1"/>
    </source>
</evidence>
<dbReference type="CDD" id="cd01109">
    <property type="entry name" value="HTH_YyaN"/>
    <property type="match status" value="1"/>
</dbReference>
<dbReference type="AlphaFoldDB" id="A0A132TE25"/>
<protein>
    <submittedName>
        <fullName evidence="4">MerR family transcriptional regulator</fullName>
    </submittedName>
</protein>
<dbReference type="SMART" id="SM00422">
    <property type="entry name" value="HTH_MERR"/>
    <property type="match status" value="1"/>
</dbReference>
<feature type="domain" description="HTH merR-type" evidence="3">
    <location>
        <begin position="1"/>
        <end position="70"/>
    </location>
</feature>
<dbReference type="EMBL" id="LIRB01000149">
    <property type="protein sequence ID" value="KWX69587.1"/>
    <property type="molecule type" value="Genomic_DNA"/>
</dbReference>
<organism evidence="4 5">
    <name type="scientific">Paenibacillus riograndensis</name>
    <dbReference type="NCBI Taxonomy" id="483937"/>
    <lineage>
        <taxon>Bacteria</taxon>
        <taxon>Bacillati</taxon>
        <taxon>Bacillota</taxon>
        <taxon>Bacilli</taxon>
        <taxon>Bacillales</taxon>
        <taxon>Paenibacillaceae</taxon>
        <taxon>Paenibacillus</taxon>
        <taxon>Paenibacillus sonchi group</taxon>
    </lineage>
</organism>
<dbReference type="InterPro" id="IPR047057">
    <property type="entry name" value="MerR_fam"/>
</dbReference>
<dbReference type="PROSITE" id="PS50937">
    <property type="entry name" value="HTH_MERR_2"/>
    <property type="match status" value="1"/>
</dbReference>
<dbReference type="Pfam" id="PF13411">
    <property type="entry name" value="MerR_1"/>
    <property type="match status" value="1"/>
</dbReference>
<dbReference type="InterPro" id="IPR000551">
    <property type="entry name" value="MerR-type_HTH_dom"/>
</dbReference>
<accession>A0A132TE25</accession>
<keyword evidence="5" id="KW-1185">Reference proteome</keyword>
<dbReference type="PRINTS" id="PR00040">
    <property type="entry name" value="HTHMERR"/>
</dbReference>
<evidence type="ECO:0000259" key="3">
    <source>
        <dbReference type="PROSITE" id="PS50937"/>
    </source>
</evidence>
<comment type="caution">
    <text evidence="4">The sequence shown here is derived from an EMBL/GenBank/DDBJ whole genome shotgun (WGS) entry which is preliminary data.</text>
</comment>
<dbReference type="SUPFAM" id="SSF46955">
    <property type="entry name" value="Putative DNA-binding domain"/>
    <property type="match status" value="1"/>
</dbReference>
<dbReference type="PANTHER" id="PTHR30204:SF83">
    <property type="entry name" value="TRANSCRIPTIONAL REGULATOR, MERR FAMILY"/>
    <property type="match status" value="1"/>
</dbReference>
<dbReference type="Gene3D" id="1.10.1660.10">
    <property type="match status" value="1"/>
</dbReference>